<comment type="function">
    <text evidence="5">Regulates CDK7, the catalytic subunit of the CDK-activating kinase (CAK) enzymatic complex. CAK activates the cyclin-associated kinases CDK1, CDK2, CDK4 and CDK6 by threonine phosphorylation. CAK complexed to the core-TFIIH basal transcription factor activates RNA polymerase II by serine phosphorylation of the repetitive C-terminal domain (CTD) of its large subunit (POLR2A), allowing its escape from the promoter and elongation of the transcripts. Involved in cell cycle control and in RNA transcription by RNA polymerase II. Its expression and activity are constant throughout the cell cycle.</text>
</comment>
<name>A0A6H5GYA8_9HEMI</name>
<comment type="subunit">
    <text evidence="6">Associates primarily with CDK7 and MAT1 to form the CAK complex. CAK can further associate with the core-TFIIH to form the TFIIH basal transcription factor.</text>
</comment>
<protein>
    <recommendedName>
        <fullName evidence="2">Cyclin-H</fullName>
    </recommendedName>
</protein>
<dbReference type="PANTHER" id="PTHR10026">
    <property type="entry name" value="CYCLIN"/>
    <property type="match status" value="1"/>
</dbReference>
<dbReference type="AlphaFoldDB" id="A0A6H5GYA8"/>
<dbReference type="InterPro" id="IPR043198">
    <property type="entry name" value="Cyclin/Ssn8"/>
</dbReference>
<dbReference type="GO" id="GO:0016538">
    <property type="term" value="F:cyclin-dependent protein serine/threonine kinase regulator activity"/>
    <property type="evidence" value="ECO:0007669"/>
    <property type="project" value="InterPro"/>
</dbReference>
<dbReference type="CDD" id="cd20524">
    <property type="entry name" value="CYCLIN_CCNH_rpt1"/>
    <property type="match status" value="1"/>
</dbReference>
<evidence type="ECO:0000256" key="4">
    <source>
        <dbReference type="ARBA" id="ARBA00023306"/>
    </source>
</evidence>
<gene>
    <name evidence="7" type="ORF">NTEN_LOCUS13238</name>
</gene>
<dbReference type="InterPro" id="IPR013763">
    <property type="entry name" value="Cyclin-like_dom"/>
</dbReference>
<dbReference type="InterPro" id="IPR006671">
    <property type="entry name" value="Cyclin_N"/>
</dbReference>
<evidence type="ECO:0000256" key="3">
    <source>
        <dbReference type="ARBA" id="ARBA00023127"/>
    </source>
</evidence>
<evidence type="ECO:0000313" key="7">
    <source>
        <dbReference type="EMBL" id="CAB0007992.1"/>
    </source>
</evidence>
<proteinExistence type="inferred from homology"/>
<dbReference type="GO" id="GO:0006351">
    <property type="term" value="P:DNA-templated transcription"/>
    <property type="evidence" value="ECO:0007669"/>
    <property type="project" value="InterPro"/>
</dbReference>
<keyword evidence="8" id="KW-1185">Reference proteome</keyword>
<dbReference type="Proteomes" id="UP000479000">
    <property type="component" value="Unassembled WGS sequence"/>
</dbReference>
<evidence type="ECO:0000256" key="2">
    <source>
        <dbReference type="ARBA" id="ARBA00019496"/>
    </source>
</evidence>
<dbReference type="OrthoDB" id="340962at2759"/>
<reference evidence="7 8" key="1">
    <citation type="submission" date="2020-02" db="EMBL/GenBank/DDBJ databases">
        <authorList>
            <person name="Ferguson B K."/>
        </authorList>
    </citation>
    <scope>NUCLEOTIDE SEQUENCE [LARGE SCALE GENOMIC DNA]</scope>
</reference>
<evidence type="ECO:0000256" key="1">
    <source>
        <dbReference type="ARBA" id="ARBA00008638"/>
    </source>
</evidence>
<dbReference type="NCBIfam" id="TIGR00569">
    <property type="entry name" value="ccl1"/>
    <property type="match status" value="1"/>
</dbReference>
<dbReference type="InterPro" id="IPR031658">
    <property type="entry name" value="Cyclin_C_2"/>
</dbReference>
<evidence type="ECO:0000256" key="6">
    <source>
        <dbReference type="ARBA" id="ARBA00026042"/>
    </source>
</evidence>
<dbReference type="InterPro" id="IPR027081">
    <property type="entry name" value="CyclinH/Ccl1"/>
</dbReference>
<dbReference type="GO" id="GO:0070985">
    <property type="term" value="C:transcription factor TFIIK complex"/>
    <property type="evidence" value="ECO:0007669"/>
    <property type="project" value="InterPro"/>
</dbReference>
<keyword evidence="3" id="KW-0195">Cyclin</keyword>
<dbReference type="GO" id="GO:0006357">
    <property type="term" value="P:regulation of transcription by RNA polymerase II"/>
    <property type="evidence" value="ECO:0007669"/>
    <property type="project" value="InterPro"/>
</dbReference>
<dbReference type="CDD" id="cd20525">
    <property type="entry name" value="CYCLIN_CCNH_rpt2"/>
    <property type="match status" value="1"/>
</dbReference>
<sequence>MFPTSTQRKHWMFKDEAELYALRVETNRKYIENYLSKFGAAAHPVLSVEEEKALLKFYEYSMMRDIYKRFQPPMPKAVIGTAFNYFKRFYLNNSVMNYHPKEILVTCVYLSCKVEEFNVSISQFVSNIKGDQKKAADVIINNELLLMQQLNYHLTVHNPFRPIEGFLIDIKVRSQLGDPDKLRPEIDELIEKLYLTDGCLLYSPSQIALAAILHSASKNKENLDSYVTQILLGGDASRLTDLIEAVRKIRIMSKPSDVYQPNKELIRAIEKKLELCRNEENNPDSQIYKEKMLELLDGDERPRKIAKVVRKSHVDAKPLSSAASDLDLSP</sequence>
<dbReference type="SMART" id="SM00385">
    <property type="entry name" value="CYCLIN"/>
    <property type="match status" value="1"/>
</dbReference>
<dbReference type="FunFam" id="1.10.472.10:FF:000029">
    <property type="entry name" value="Cyclin h"/>
    <property type="match status" value="1"/>
</dbReference>
<dbReference type="EMBL" id="CADCXU010019895">
    <property type="protein sequence ID" value="CAB0007992.1"/>
    <property type="molecule type" value="Genomic_DNA"/>
</dbReference>
<evidence type="ECO:0000256" key="5">
    <source>
        <dbReference type="ARBA" id="ARBA00025343"/>
    </source>
</evidence>
<dbReference type="SUPFAM" id="SSF47954">
    <property type="entry name" value="Cyclin-like"/>
    <property type="match status" value="2"/>
</dbReference>
<comment type="similarity">
    <text evidence="1">Belongs to the cyclin family. Cyclin C subfamily.</text>
</comment>
<dbReference type="Gene3D" id="1.10.472.10">
    <property type="entry name" value="Cyclin-like"/>
    <property type="match status" value="2"/>
</dbReference>
<evidence type="ECO:0000313" key="8">
    <source>
        <dbReference type="Proteomes" id="UP000479000"/>
    </source>
</evidence>
<dbReference type="Pfam" id="PF00134">
    <property type="entry name" value="Cyclin_N"/>
    <property type="match status" value="1"/>
</dbReference>
<dbReference type="InterPro" id="IPR036915">
    <property type="entry name" value="Cyclin-like_sf"/>
</dbReference>
<accession>A0A6H5GYA8</accession>
<organism evidence="7 8">
    <name type="scientific">Nesidiocoris tenuis</name>
    <dbReference type="NCBI Taxonomy" id="355587"/>
    <lineage>
        <taxon>Eukaryota</taxon>
        <taxon>Metazoa</taxon>
        <taxon>Ecdysozoa</taxon>
        <taxon>Arthropoda</taxon>
        <taxon>Hexapoda</taxon>
        <taxon>Insecta</taxon>
        <taxon>Pterygota</taxon>
        <taxon>Neoptera</taxon>
        <taxon>Paraneoptera</taxon>
        <taxon>Hemiptera</taxon>
        <taxon>Heteroptera</taxon>
        <taxon>Panheteroptera</taxon>
        <taxon>Cimicomorpha</taxon>
        <taxon>Miridae</taxon>
        <taxon>Dicyphina</taxon>
        <taxon>Nesidiocoris</taxon>
    </lineage>
</organism>
<keyword evidence="4" id="KW-0131">Cell cycle</keyword>
<dbReference type="Pfam" id="PF16899">
    <property type="entry name" value="Cyclin_C_2"/>
    <property type="match status" value="1"/>
</dbReference>